<keyword evidence="2" id="KW-0378">Hydrolase</keyword>
<protein>
    <submittedName>
        <fullName evidence="2">DNA-3-methyladenine glycosylase</fullName>
        <ecNumber evidence="2">3.2.2.20</ecNumber>
    </submittedName>
</protein>
<feature type="compositionally biased region" description="Basic residues" evidence="1">
    <location>
        <begin position="69"/>
        <end position="80"/>
    </location>
</feature>
<gene>
    <name evidence="2" type="ORF">AVDCRST_MAG73-2415</name>
</gene>
<evidence type="ECO:0000313" key="2">
    <source>
        <dbReference type="EMBL" id="CAA9546004.1"/>
    </source>
</evidence>
<keyword evidence="2" id="KW-0326">Glycosidase</keyword>
<feature type="compositionally biased region" description="Basic and acidic residues" evidence="1">
    <location>
        <begin position="14"/>
        <end position="23"/>
    </location>
</feature>
<accession>A0A6J4UC30</accession>
<feature type="compositionally biased region" description="Basic and acidic residues" evidence="1">
    <location>
        <begin position="188"/>
        <end position="197"/>
    </location>
</feature>
<evidence type="ECO:0000256" key="1">
    <source>
        <dbReference type="SAM" id="MobiDB-lite"/>
    </source>
</evidence>
<reference evidence="2" key="1">
    <citation type="submission" date="2020-02" db="EMBL/GenBank/DDBJ databases">
        <authorList>
            <person name="Meier V. D."/>
        </authorList>
    </citation>
    <scope>NUCLEOTIDE SEQUENCE</scope>
    <source>
        <strain evidence="2">AVDCRST_MAG73</strain>
    </source>
</reference>
<feature type="non-terminal residue" evidence="2">
    <location>
        <position position="1"/>
    </location>
</feature>
<dbReference type="GO" id="GO:0008725">
    <property type="term" value="F:DNA-3-methyladenine glycosylase activity"/>
    <property type="evidence" value="ECO:0007669"/>
    <property type="project" value="UniProtKB-EC"/>
</dbReference>
<proteinExistence type="predicted"/>
<feature type="non-terminal residue" evidence="2">
    <location>
        <position position="197"/>
    </location>
</feature>
<feature type="region of interest" description="Disordered" evidence="1">
    <location>
        <begin position="1"/>
        <end position="112"/>
    </location>
</feature>
<organism evidence="2">
    <name type="scientific">uncultured Thermomicrobiales bacterium</name>
    <dbReference type="NCBI Taxonomy" id="1645740"/>
    <lineage>
        <taxon>Bacteria</taxon>
        <taxon>Pseudomonadati</taxon>
        <taxon>Thermomicrobiota</taxon>
        <taxon>Thermomicrobia</taxon>
        <taxon>Thermomicrobiales</taxon>
        <taxon>environmental samples</taxon>
    </lineage>
</organism>
<dbReference type="EC" id="3.2.2.20" evidence="2"/>
<sequence>DRDRRGPSPPLPLGRDRPVDGRLPRPGVGRALPGRRGAVRAVDAGVFPGRAVVADDPPQAGGVPAGLRRVGRRAGRRLPGGRRGAVDGRPRHRPQPGQDRRRDDERAGVSGGAGGVGVVLRVRLVVHGRGAAGPIAAGHRCRCPGDDRRLGCLEPRSEAARVRLRRFDHRLRVHAKRRDGGRSPGKLFSRELASRRL</sequence>
<dbReference type="AlphaFoldDB" id="A0A6J4UC30"/>
<name>A0A6J4UC30_9BACT</name>
<feature type="compositionally biased region" description="Basic and acidic residues" evidence="1">
    <location>
        <begin position="98"/>
        <end position="107"/>
    </location>
</feature>
<feature type="region of interest" description="Disordered" evidence="1">
    <location>
        <begin position="177"/>
        <end position="197"/>
    </location>
</feature>
<dbReference type="EMBL" id="CADCWE010000157">
    <property type="protein sequence ID" value="CAA9546004.1"/>
    <property type="molecule type" value="Genomic_DNA"/>
</dbReference>